<reference evidence="1" key="1">
    <citation type="submission" date="2013-07" db="EMBL/GenBank/DDBJ databases">
        <title>The genome of an arbuscular mycorrhizal fungus provides insights into the evolution of the oldest plant symbiosis.</title>
        <authorList>
            <consortium name="DOE Joint Genome Institute"/>
            <person name="Tisserant E."/>
            <person name="Malbreil M."/>
            <person name="Kuo A."/>
            <person name="Kohler A."/>
            <person name="Symeonidi A."/>
            <person name="Balestrini R."/>
            <person name="Charron P."/>
            <person name="Duensing N."/>
            <person name="Frei-dit-Frey N."/>
            <person name="Gianinazzi-Pearson V."/>
            <person name="Gilbert B."/>
            <person name="Handa Y."/>
            <person name="Hijri M."/>
            <person name="Kaul R."/>
            <person name="Kawaguchi M."/>
            <person name="Krajinski F."/>
            <person name="Lammers P."/>
            <person name="Lapierre D."/>
            <person name="Masclaux F.G."/>
            <person name="Murat C."/>
            <person name="Morin E."/>
            <person name="Ndikumana S."/>
            <person name="Pagni M."/>
            <person name="Petitpierre D."/>
            <person name="Requena N."/>
            <person name="Rosikiewicz P."/>
            <person name="Riley R."/>
            <person name="Saito K."/>
            <person name="San Clemente H."/>
            <person name="Shapiro H."/>
            <person name="van Tuinen D."/>
            <person name="Becard G."/>
            <person name="Bonfante P."/>
            <person name="Paszkowski U."/>
            <person name="Shachar-Hill Y."/>
            <person name="Young J.P."/>
            <person name="Sanders I.R."/>
            <person name="Henrissat B."/>
            <person name="Rensing S.A."/>
            <person name="Grigoriev I.V."/>
            <person name="Corradi N."/>
            <person name="Roux C."/>
            <person name="Martin F."/>
        </authorList>
    </citation>
    <scope>NUCLEOTIDE SEQUENCE</scope>
    <source>
        <strain evidence="1">DAOM 197198</strain>
    </source>
</reference>
<protein>
    <submittedName>
        <fullName evidence="1">Uncharacterized protein</fullName>
    </submittedName>
</protein>
<proteinExistence type="predicted"/>
<name>U9TG87_RHIID</name>
<accession>U9TG87</accession>
<dbReference type="AlphaFoldDB" id="U9TG87"/>
<sequence length="52" mass="6220">MRYRRSLQLFHGVHYNSTNYILYHAQNIITDTIPLDSRAFVSLDTKELEKFC</sequence>
<organism evidence="1">
    <name type="scientific">Rhizophagus irregularis (strain DAOM 181602 / DAOM 197198 / MUCL 43194)</name>
    <name type="common">Arbuscular mycorrhizal fungus</name>
    <name type="synonym">Glomus intraradices</name>
    <dbReference type="NCBI Taxonomy" id="747089"/>
    <lineage>
        <taxon>Eukaryota</taxon>
        <taxon>Fungi</taxon>
        <taxon>Fungi incertae sedis</taxon>
        <taxon>Mucoromycota</taxon>
        <taxon>Glomeromycotina</taxon>
        <taxon>Glomeromycetes</taxon>
        <taxon>Glomerales</taxon>
        <taxon>Glomeraceae</taxon>
        <taxon>Rhizophagus</taxon>
    </lineage>
</organism>
<gene>
    <name evidence="1" type="ORF">GLOINDRAFT_33263</name>
</gene>
<evidence type="ECO:0000313" key="1">
    <source>
        <dbReference type="EMBL" id="ESA07140.1"/>
    </source>
</evidence>
<dbReference type="EMBL" id="KI290701">
    <property type="protein sequence ID" value="ESA07140.1"/>
    <property type="molecule type" value="Genomic_DNA"/>
</dbReference>
<dbReference type="HOGENOM" id="CLU_3088435_0_0_1"/>